<accession>A0A1B6EUF4</accession>
<dbReference type="AlphaFoldDB" id="A0A1B6EUF4"/>
<evidence type="ECO:0000313" key="2">
    <source>
        <dbReference type="EMBL" id="JAS41531.1"/>
    </source>
</evidence>
<feature type="region of interest" description="Disordered" evidence="1">
    <location>
        <begin position="151"/>
        <end position="188"/>
    </location>
</feature>
<evidence type="ECO:0000256" key="1">
    <source>
        <dbReference type="SAM" id="MobiDB-lite"/>
    </source>
</evidence>
<sequence>PEGIGVVSGPLFLNSGDVNEDEKSECGRRYSAVTTARIVNTGAGTPFLTQAQRKEYPQLPPISTIIPNRSPIQLLDPKPVHHEQQVLEITDSLLTETDTDNDSKQDLKLVRCSVIQRAPQAPAISSQDSKMGSDSDEFEIKGAKVVLSELENVSLEPEPEQEQPIDYHVPKRETDVEGDDFDSIEMQE</sequence>
<gene>
    <name evidence="2" type="ORF">g.48525</name>
</gene>
<proteinExistence type="predicted"/>
<feature type="compositionally biased region" description="Acidic residues" evidence="1">
    <location>
        <begin position="176"/>
        <end position="188"/>
    </location>
</feature>
<feature type="non-terminal residue" evidence="2">
    <location>
        <position position="188"/>
    </location>
</feature>
<name>A0A1B6EUF4_9HEMI</name>
<organism evidence="2">
    <name type="scientific">Cuerna arida</name>
    <dbReference type="NCBI Taxonomy" id="1464854"/>
    <lineage>
        <taxon>Eukaryota</taxon>
        <taxon>Metazoa</taxon>
        <taxon>Ecdysozoa</taxon>
        <taxon>Arthropoda</taxon>
        <taxon>Hexapoda</taxon>
        <taxon>Insecta</taxon>
        <taxon>Pterygota</taxon>
        <taxon>Neoptera</taxon>
        <taxon>Paraneoptera</taxon>
        <taxon>Hemiptera</taxon>
        <taxon>Auchenorrhyncha</taxon>
        <taxon>Membracoidea</taxon>
        <taxon>Cicadellidae</taxon>
        <taxon>Cicadellinae</taxon>
        <taxon>Proconiini</taxon>
        <taxon>Cuerna</taxon>
    </lineage>
</organism>
<protein>
    <submittedName>
        <fullName evidence="2">Uncharacterized protein</fullName>
    </submittedName>
</protein>
<dbReference type="EMBL" id="GECZ01028238">
    <property type="protein sequence ID" value="JAS41531.1"/>
    <property type="molecule type" value="Transcribed_RNA"/>
</dbReference>
<reference evidence="2" key="1">
    <citation type="submission" date="2015-11" db="EMBL/GenBank/DDBJ databases">
        <title>De novo transcriptome assembly of four potential Pierce s Disease insect vectors from Arizona vineyards.</title>
        <authorList>
            <person name="Tassone E.E."/>
        </authorList>
    </citation>
    <scope>NUCLEOTIDE SEQUENCE</scope>
</reference>
<feature type="non-terminal residue" evidence="2">
    <location>
        <position position="1"/>
    </location>
</feature>